<organism evidence="6 7">
    <name type="scientific">Dichotomopilus funicola</name>
    <dbReference type="NCBI Taxonomy" id="1934379"/>
    <lineage>
        <taxon>Eukaryota</taxon>
        <taxon>Fungi</taxon>
        <taxon>Dikarya</taxon>
        <taxon>Ascomycota</taxon>
        <taxon>Pezizomycotina</taxon>
        <taxon>Sordariomycetes</taxon>
        <taxon>Sordariomycetidae</taxon>
        <taxon>Sordariales</taxon>
        <taxon>Chaetomiaceae</taxon>
        <taxon>Dichotomopilus</taxon>
    </lineage>
</organism>
<dbReference type="Pfam" id="PF01494">
    <property type="entry name" value="FAD_binding_3"/>
    <property type="match status" value="1"/>
</dbReference>
<evidence type="ECO:0000256" key="4">
    <source>
        <dbReference type="ARBA" id="ARBA00023002"/>
    </source>
</evidence>
<keyword evidence="6" id="KW-0503">Monooxygenase</keyword>
<dbReference type="EMBL" id="MU853660">
    <property type="protein sequence ID" value="KAK4139500.1"/>
    <property type="molecule type" value="Genomic_DNA"/>
</dbReference>
<dbReference type="GO" id="GO:0044550">
    <property type="term" value="P:secondary metabolite biosynthetic process"/>
    <property type="evidence" value="ECO:0007669"/>
    <property type="project" value="TreeGrafter"/>
</dbReference>
<evidence type="ECO:0000256" key="2">
    <source>
        <dbReference type="ARBA" id="ARBA00022630"/>
    </source>
</evidence>
<dbReference type="GO" id="GO:0071949">
    <property type="term" value="F:FAD binding"/>
    <property type="evidence" value="ECO:0007669"/>
    <property type="project" value="InterPro"/>
</dbReference>
<gene>
    <name evidence="6" type="ORF">C8A04DRAFT_15807</name>
</gene>
<keyword evidence="4" id="KW-0560">Oxidoreductase</keyword>
<dbReference type="GeneID" id="87815239"/>
<dbReference type="RefSeq" id="XP_062632871.1">
    <property type="nucleotide sequence ID" value="XM_062778626.1"/>
</dbReference>
<dbReference type="InterPro" id="IPR051104">
    <property type="entry name" value="FAD_monoxygenase"/>
</dbReference>
<accession>A0AAN6UVU7</accession>
<dbReference type="SUPFAM" id="SSF51905">
    <property type="entry name" value="FAD/NAD(P)-binding domain"/>
    <property type="match status" value="1"/>
</dbReference>
<keyword evidence="2" id="KW-0285">Flavoprotein</keyword>
<dbReference type="Gene3D" id="3.50.50.60">
    <property type="entry name" value="FAD/NAD(P)-binding domain"/>
    <property type="match status" value="1"/>
</dbReference>
<sequence length="432" mass="47298">MPSATPAALRIAVIGTGPGGLSSAIALSELPNVSVRVYESAPALKTHGAGISVNHNGFKVLELLGAREGVTGASTNPTVQRNAYTGEIVDPGVPHDPEDKYEARRVRRLVLQESLIARVPKGLIEFNKKLVSLEDLEDDGVRAIFADGTDTTVDLVVGADGIRSVVRKHMVPDYPLAFTHQVGWRTLVPVELLQHIPDLPLTTTSWWRGAAKSVWLSPVDELSNLKLMEFSVRTYNEPYIEGKTVSWGMPVSGEKVLSRFKDLDPRLVEAIKQVPEGGWMEFASYAGPSLDTSVAWGKLVLVGDSSHPSAGGFGSGSAFAMEDSWILARAIEHARKSTDTVADTVVEALRIFDTIRVPFYKSMNAFRESQKENIKKMAQAVWDDFDAELRRRFASDGLGVKRGQGFLSFVYSGDIGKTWKEFVESEKARNRG</sequence>
<evidence type="ECO:0000256" key="1">
    <source>
        <dbReference type="ARBA" id="ARBA00007992"/>
    </source>
</evidence>
<evidence type="ECO:0000313" key="7">
    <source>
        <dbReference type="Proteomes" id="UP001302676"/>
    </source>
</evidence>
<dbReference type="Proteomes" id="UP001302676">
    <property type="component" value="Unassembled WGS sequence"/>
</dbReference>
<evidence type="ECO:0000259" key="5">
    <source>
        <dbReference type="Pfam" id="PF01494"/>
    </source>
</evidence>
<dbReference type="InterPro" id="IPR002938">
    <property type="entry name" value="FAD-bd"/>
</dbReference>
<protein>
    <submittedName>
        <fullName evidence="6">Monooxygenase</fullName>
    </submittedName>
</protein>
<proteinExistence type="inferred from homology"/>
<reference evidence="6" key="2">
    <citation type="submission" date="2023-05" db="EMBL/GenBank/DDBJ databases">
        <authorList>
            <consortium name="Lawrence Berkeley National Laboratory"/>
            <person name="Steindorff A."/>
            <person name="Hensen N."/>
            <person name="Bonometti L."/>
            <person name="Westerberg I."/>
            <person name="Brannstrom I.O."/>
            <person name="Guillou S."/>
            <person name="Cros-Aarteil S."/>
            <person name="Calhoun S."/>
            <person name="Haridas S."/>
            <person name="Kuo A."/>
            <person name="Mondo S."/>
            <person name="Pangilinan J."/>
            <person name="Riley R."/>
            <person name="Labutti K."/>
            <person name="Andreopoulos B."/>
            <person name="Lipzen A."/>
            <person name="Chen C."/>
            <person name="Yanf M."/>
            <person name="Daum C."/>
            <person name="Ng V."/>
            <person name="Clum A."/>
            <person name="Ohm R."/>
            <person name="Martin F."/>
            <person name="Silar P."/>
            <person name="Natvig D."/>
            <person name="Lalanne C."/>
            <person name="Gautier V."/>
            <person name="Ament-Velasquez S.L."/>
            <person name="Kruys A."/>
            <person name="Hutchinson M.I."/>
            <person name="Powell A.J."/>
            <person name="Barry K."/>
            <person name="Miller A.N."/>
            <person name="Grigoriev I.V."/>
            <person name="Debuchy R."/>
            <person name="Gladieux P."/>
            <person name="Thoren M.H."/>
            <person name="Johannesson H."/>
        </authorList>
    </citation>
    <scope>NUCLEOTIDE SEQUENCE</scope>
    <source>
        <strain evidence="6">CBS 141.50</strain>
    </source>
</reference>
<reference evidence="6" key="1">
    <citation type="journal article" date="2023" name="Mol. Phylogenet. Evol.">
        <title>Genome-scale phylogeny and comparative genomics of the fungal order Sordariales.</title>
        <authorList>
            <person name="Hensen N."/>
            <person name="Bonometti L."/>
            <person name="Westerberg I."/>
            <person name="Brannstrom I.O."/>
            <person name="Guillou S."/>
            <person name="Cros-Aarteil S."/>
            <person name="Calhoun S."/>
            <person name="Haridas S."/>
            <person name="Kuo A."/>
            <person name="Mondo S."/>
            <person name="Pangilinan J."/>
            <person name="Riley R."/>
            <person name="LaButti K."/>
            <person name="Andreopoulos B."/>
            <person name="Lipzen A."/>
            <person name="Chen C."/>
            <person name="Yan M."/>
            <person name="Daum C."/>
            <person name="Ng V."/>
            <person name="Clum A."/>
            <person name="Steindorff A."/>
            <person name="Ohm R.A."/>
            <person name="Martin F."/>
            <person name="Silar P."/>
            <person name="Natvig D.O."/>
            <person name="Lalanne C."/>
            <person name="Gautier V."/>
            <person name="Ament-Velasquez S.L."/>
            <person name="Kruys A."/>
            <person name="Hutchinson M.I."/>
            <person name="Powell A.J."/>
            <person name="Barry K."/>
            <person name="Miller A.N."/>
            <person name="Grigoriev I.V."/>
            <person name="Debuchy R."/>
            <person name="Gladieux P."/>
            <person name="Hiltunen Thoren M."/>
            <person name="Johannesson H."/>
        </authorList>
    </citation>
    <scope>NUCLEOTIDE SEQUENCE</scope>
    <source>
        <strain evidence="6">CBS 141.50</strain>
    </source>
</reference>
<keyword evidence="7" id="KW-1185">Reference proteome</keyword>
<evidence type="ECO:0000313" key="6">
    <source>
        <dbReference type="EMBL" id="KAK4139500.1"/>
    </source>
</evidence>
<comment type="similarity">
    <text evidence="1">Belongs to the paxM FAD-dependent monooxygenase family.</text>
</comment>
<dbReference type="PANTHER" id="PTHR46720">
    <property type="entry name" value="HYDROXYLASE, PUTATIVE (AFU_ORTHOLOGUE AFUA_3G01460)-RELATED"/>
    <property type="match status" value="1"/>
</dbReference>
<dbReference type="PANTHER" id="PTHR46720:SF3">
    <property type="entry name" value="FAD-BINDING DOMAIN-CONTAINING PROTEIN-RELATED"/>
    <property type="match status" value="1"/>
</dbReference>
<dbReference type="InterPro" id="IPR036188">
    <property type="entry name" value="FAD/NAD-bd_sf"/>
</dbReference>
<dbReference type="PRINTS" id="PR00420">
    <property type="entry name" value="RNGMNOXGNASE"/>
</dbReference>
<dbReference type="GO" id="GO:0004497">
    <property type="term" value="F:monooxygenase activity"/>
    <property type="evidence" value="ECO:0007669"/>
    <property type="project" value="UniProtKB-KW"/>
</dbReference>
<name>A0AAN6UVU7_9PEZI</name>
<comment type="caution">
    <text evidence="6">The sequence shown here is derived from an EMBL/GenBank/DDBJ whole genome shotgun (WGS) entry which is preliminary data.</text>
</comment>
<dbReference type="AlphaFoldDB" id="A0AAN6UVU7"/>
<keyword evidence="3" id="KW-0274">FAD</keyword>
<evidence type="ECO:0000256" key="3">
    <source>
        <dbReference type="ARBA" id="ARBA00022827"/>
    </source>
</evidence>
<feature type="domain" description="FAD-binding" evidence="5">
    <location>
        <begin position="11"/>
        <end position="170"/>
    </location>
</feature>